<keyword evidence="3" id="KW-0336">GPI-anchor</keyword>
<keyword evidence="7" id="KW-0325">Glycoprotein</keyword>
<keyword evidence="6" id="KW-1015">Disulfide bond</keyword>
<organism evidence="9 10">
    <name type="scientific">Aquatica leii</name>
    <dbReference type="NCBI Taxonomy" id="1421715"/>
    <lineage>
        <taxon>Eukaryota</taxon>
        <taxon>Metazoa</taxon>
        <taxon>Ecdysozoa</taxon>
        <taxon>Arthropoda</taxon>
        <taxon>Hexapoda</taxon>
        <taxon>Insecta</taxon>
        <taxon>Pterygota</taxon>
        <taxon>Neoptera</taxon>
        <taxon>Endopterygota</taxon>
        <taxon>Coleoptera</taxon>
        <taxon>Polyphaga</taxon>
        <taxon>Elateriformia</taxon>
        <taxon>Elateroidea</taxon>
        <taxon>Lampyridae</taxon>
        <taxon>Luciolinae</taxon>
        <taxon>Aquatica</taxon>
    </lineage>
</organism>
<evidence type="ECO:0000256" key="6">
    <source>
        <dbReference type="ARBA" id="ARBA00023157"/>
    </source>
</evidence>
<evidence type="ECO:0000256" key="4">
    <source>
        <dbReference type="ARBA" id="ARBA00022729"/>
    </source>
</evidence>
<evidence type="ECO:0000256" key="1">
    <source>
        <dbReference type="ARBA" id="ARBA00004609"/>
    </source>
</evidence>
<dbReference type="EMBL" id="JARPUR010000004">
    <property type="protein sequence ID" value="KAK4877835.1"/>
    <property type="molecule type" value="Genomic_DNA"/>
</dbReference>
<evidence type="ECO:0000313" key="10">
    <source>
        <dbReference type="Proteomes" id="UP001353858"/>
    </source>
</evidence>
<comment type="caution">
    <text evidence="9">The sequence shown here is derived from an EMBL/GenBank/DDBJ whole genome shotgun (WGS) entry which is preliminary data.</text>
</comment>
<reference evidence="10" key="1">
    <citation type="submission" date="2023-01" db="EMBL/GenBank/DDBJ databases">
        <title>Key to firefly adult light organ development and bioluminescence: homeobox transcription factors regulate luciferase expression and transportation to peroxisome.</title>
        <authorList>
            <person name="Fu X."/>
        </authorList>
    </citation>
    <scope>NUCLEOTIDE SEQUENCE [LARGE SCALE GENOMIC DNA]</scope>
</reference>
<keyword evidence="2" id="KW-1003">Cell membrane</keyword>
<dbReference type="CDD" id="cd23567">
    <property type="entry name" value="TFP_LU_ECD_LYPD6_like"/>
    <property type="match status" value="1"/>
</dbReference>
<keyword evidence="10" id="KW-1185">Reference proteome</keyword>
<dbReference type="GO" id="GO:0030548">
    <property type="term" value="F:acetylcholine receptor regulator activity"/>
    <property type="evidence" value="ECO:0007669"/>
    <property type="project" value="InterPro"/>
</dbReference>
<keyword evidence="5" id="KW-0472">Membrane</keyword>
<dbReference type="AlphaFoldDB" id="A0AAN7Q370"/>
<dbReference type="Proteomes" id="UP001353858">
    <property type="component" value="Unassembled WGS sequence"/>
</dbReference>
<comment type="subcellular location">
    <subcellularLocation>
        <location evidence="1">Cell membrane</location>
        <topology evidence="1">Lipid-anchor</topology>
        <topology evidence="1">GPI-anchor</topology>
    </subcellularLocation>
</comment>
<keyword evidence="4" id="KW-0732">Signal</keyword>
<dbReference type="GO" id="GO:0098552">
    <property type="term" value="C:side of membrane"/>
    <property type="evidence" value="ECO:0007669"/>
    <property type="project" value="UniProtKB-KW"/>
</dbReference>
<evidence type="ECO:0000256" key="7">
    <source>
        <dbReference type="ARBA" id="ARBA00023180"/>
    </source>
</evidence>
<evidence type="ECO:0000256" key="5">
    <source>
        <dbReference type="ARBA" id="ARBA00023136"/>
    </source>
</evidence>
<proteinExistence type="predicted"/>
<evidence type="ECO:0000313" key="9">
    <source>
        <dbReference type="EMBL" id="KAK4877835.1"/>
    </source>
</evidence>
<dbReference type="SUPFAM" id="SSF57302">
    <property type="entry name" value="Snake toxin-like"/>
    <property type="match status" value="1"/>
</dbReference>
<dbReference type="Pfam" id="PF16975">
    <property type="entry name" value="UPAR_LY6_2"/>
    <property type="match status" value="1"/>
</dbReference>
<keyword evidence="8" id="KW-0449">Lipoprotein</keyword>
<gene>
    <name evidence="9" type="ORF">RN001_010341</name>
</gene>
<evidence type="ECO:0000256" key="2">
    <source>
        <dbReference type="ARBA" id="ARBA00022475"/>
    </source>
</evidence>
<dbReference type="InterPro" id="IPR039457">
    <property type="entry name" value="LYPD6-like"/>
</dbReference>
<dbReference type="GO" id="GO:0005886">
    <property type="term" value="C:plasma membrane"/>
    <property type="evidence" value="ECO:0007669"/>
    <property type="project" value="UniProtKB-SubCell"/>
</dbReference>
<dbReference type="PANTHER" id="PTHR31171">
    <property type="entry name" value="LY6/PLAUR DOMAIN-CONTAINING PROTEIN 6"/>
    <property type="match status" value="1"/>
</dbReference>
<dbReference type="Gene3D" id="2.10.60.10">
    <property type="entry name" value="CD59"/>
    <property type="match status" value="1"/>
</dbReference>
<evidence type="ECO:0000256" key="3">
    <source>
        <dbReference type="ARBA" id="ARBA00022622"/>
    </source>
</evidence>
<accession>A0AAN7Q370</accession>
<evidence type="ECO:0000256" key="8">
    <source>
        <dbReference type="ARBA" id="ARBA00023288"/>
    </source>
</evidence>
<sequence>MLIPGILNKLEEFRVNYRFTAHCDFFLFQVWIEPELSFFSNYDRLASGIWIDMLRIGMLLSCIFMTNPALDDGILQAGNLSKREIADDFDKYAVTCYICVNVSDNVICNQFAIDRPCKPGETFCHTLHIMDSKGTSVLVNKKCTTEKECQRTKVGCVEIDMQTMCVSCCDQNYCNVNVPTNISNAIYDDKISKMRMLAKNLFREREKALTTTIKQTSTQRRTCTTIELVINCGGDVRFLNVVTEIATRCTINASVIDATNSKAQKF</sequence>
<name>A0AAN7Q370_9COLE</name>
<dbReference type="InterPro" id="IPR045860">
    <property type="entry name" value="Snake_toxin-like_sf"/>
</dbReference>
<protein>
    <submittedName>
        <fullName evidence="9">Uncharacterized protein</fullName>
    </submittedName>
</protein>
<dbReference type="PANTHER" id="PTHR31171:SF3">
    <property type="entry name" value="LY6_PLAUR DOMAIN-CONTAINING PROTEIN 6B"/>
    <property type="match status" value="1"/>
</dbReference>